<evidence type="ECO:0000256" key="2">
    <source>
        <dbReference type="ARBA" id="ARBA00023015"/>
    </source>
</evidence>
<dbReference type="InParanoid" id="A0A0R2FY30"/>
<keyword evidence="4 5" id="KW-0804">Transcription</keyword>
<dbReference type="InterPro" id="IPR036388">
    <property type="entry name" value="WH-like_DNA-bd_sf"/>
</dbReference>
<dbReference type="SUPFAM" id="SSF46785">
    <property type="entry name" value="Winged helix' DNA-binding domain"/>
    <property type="match status" value="1"/>
</dbReference>
<dbReference type="PANTHER" id="PTHR34824">
    <property type="entry name" value="HEAT-INDUCIBLE TRANSCRIPTION REPRESSOR HRCA"/>
    <property type="match status" value="1"/>
</dbReference>
<feature type="domain" description="Heat-inducible transcription repressor HrcA C-terminal" evidence="6">
    <location>
        <begin position="107"/>
        <end position="325"/>
    </location>
</feature>
<dbReference type="eggNOG" id="COG1420">
    <property type="taxonomic scope" value="Bacteria"/>
</dbReference>
<accession>A0A0R2FY30</accession>
<dbReference type="GO" id="GO:0003677">
    <property type="term" value="F:DNA binding"/>
    <property type="evidence" value="ECO:0007669"/>
    <property type="project" value="InterPro"/>
</dbReference>
<keyword evidence="9" id="KW-1185">Reference proteome</keyword>
<evidence type="ECO:0000259" key="7">
    <source>
        <dbReference type="Pfam" id="PF03444"/>
    </source>
</evidence>
<dbReference type="PATRIC" id="fig|1123500.6.peg.139"/>
<name>A0A0R2FY30_9LACO</name>
<gene>
    <name evidence="5" type="primary">hrcA</name>
    <name evidence="8" type="ORF">IV68_GL000141</name>
</gene>
<dbReference type="InterPro" id="IPR021153">
    <property type="entry name" value="HrcA_C"/>
</dbReference>
<dbReference type="Gene3D" id="1.10.10.10">
    <property type="entry name" value="Winged helix-like DNA-binding domain superfamily/Winged helix DNA-binding domain"/>
    <property type="match status" value="1"/>
</dbReference>
<dbReference type="Pfam" id="PF03444">
    <property type="entry name" value="WHD_HrcA"/>
    <property type="match status" value="1"/>
</dbReference>
<dbReference type="PANTHER" id="PTHR34824:SF1">
    <property type="entry name" value="HEAT-INDUCIBLE TRANSCRIPTION REPRESSOR HRCA"/>
    <property type="match status" value="1"/>
</dbReference>
<organism evidence="8 9">
    <name type="scientific">Weissella halotolerans DSM 20190</name>
    <dbReference type="NCBI Taxonomy" id="1123500"/>
    <lineage>
        <taxon>Bacteria</taxon>
        <taxon>Bacillati</taxon>
        <taxon>Bacillota</taxon>
        <taxon>Bacilli</taxon>
        <taxon>Lactobacillales</taxon>
        <taxon>Lactobacillaceae</taxon>
        <taxon>Weissella</taxon>
    </lineage>
</organism>
<reference evidence="8 9" key="1">
    <citation type="journal article" date="2015" name="Genome Announc.">
        <title>Expanding the biotechnology potential of lactobacilli through comparative genomics of 213 strains and associated genera.</title>
        <authorList>
            <person name="Sun Z."/>
            <person name="Harris H.M."/>
            <person name="McCann A."/>
            <person name="Guo C."/>
            <person name="Argimon S."/>
            <person name="Zhang W."/>
            <person name="Yang X."/>
            <person name="Jeffery I.B."/>
            <person name="Cooney J.C."/>
            <person name="Kagawa T.F."/>
            <person name="Liu W."/>
            <person name="Song Y."/>
            <person name="Salvetti E."/>
            <person name="Wrobel A."/>
            <person name="Rasinkangas P."/>
            <person name="Parkhill J."/>
            <person name="Rea M.C."/>
            <person name="O'Sullivan O."/>
            <person name="Ritari J."/>
            <person name="Douillard F.P."/>
            <person name="Paul Ross R."/>
            <person name="Yang R."/>
            <person name="Briner A.E."/>
            <person name="Felis G.E."/>
            <person name="de Vos W.M."/>
            <person name="Barrangou R."/>
            <person name="Klaenhammer T.R."/>
            <person name="Caufield P.W."/>
            <person name="Cui Y."/>
            <person name="Zhang H."/>
            <person name="O'Toole P.W."/>
        </authorList>
    </citation>
    <scope>NUCLEOTIDE SEQUENCE [LARGE SCALE GENOMIC DNA]</scope>
    <source>
        <strain evidence="8 9">DSM 20190</strain>
    </source>
</reference>
<sequence length="343" mass="37732">MVDMLTNRQQAILAAIVQDYAKFGRAVGSKTLLQDLQLKVSSATVRNEMALLERLGLLEKEHTSSGRIPSQVGYRYYVDELMNVTDEGFDVNAALQHAFSQNFQRVDDLVQQAVNELAKVTGYVAIGLKPAPLETRLAGFRLVALGGQQVMAIIVTSDGDVTSQSFRLPDGMDLHSLDSMVQFINQTLVNQPINDVLVSINDDLPWKMERVIRTPVAFLQLFGDVLARSVNEHVYTGGRLNLLDFSEAADLQDIKQVFQMIDSPHLMRGAVGSANDGIVVQIGEENRNPLLKGYTLLSEAYHVPHHGSGVVALLGPTSMPYQKTIKTVNAFTSVLADKVVGYY</sequence>
<dbReference type="HAMAP" id="MF_00081">
    <property type="entry name" value="HrcA"/>
    <property type="match status" value="1"/>
</dbReference>
<evidence type="ECO:0000256" key="5">
    <source>
        <dbReference type="HAMAP-Rule" id="MF_00081"/>
    </source>
</evidence>
<feature type="domain" description="Winged helix-turn-helix transcription repressor HrcA DNA-binding" evidence="7">
    <location>
        <begin position="4"/>
        <end position="62"/>
    </location>
</feature>
<evidence type="ECO:0000313" key="8">
    <source>
        <dbReference type="EMBL" id="KRN33343.1"/>
    </source>
</evidence>
<evidence type="ECO:0000313" key="9">
    <source>
        <dbReference type="Proteomes" id="UP000051296"/>
    </source>
</evidence>
<dbReference type="NCBIfam" id="TIGR00331">
    <property type="entry name" value="hrcA"/>
    <property type="match status" value="1"/>
</dbReference>
<comment type="caution">
    <text evidence="8">The sequence shown here is derived from an EMBL/GenBank/DDBJ whole genome shotgun (WGS) entry which is preliminary data.</text>
</comment>
<dbReference type="Pfam" id="PF01628">
    <property type="entry name" value="HrcA"/>
    <property type="match status" value="1"/>
</dbReference>
<dbReference type="GO" id="GO:0045892">
    <property type="term" value="P:negative regulation of DNA-templated transcription"/>
    <property type="evidence" value="ECO:0007669"/>
    <property type="project" value="UniProtKB-UniRule"/>
</dbReference>
<dbReference type="PIRSF" id="PIRSF005485">
    <property type="entry name" value="HrcA"/>
    <property type="match status" value="1"/>
</dbReference>
<comment type="function">
    <text evidence="5">Negative regulator of class I heat shock genes (grpE-dnaK-dnaJ and groELS operons). Prevents heat-shock induction of these operons.</text>
</comment>
<dbReference type="InterPro" id="IPR023120">
    <property type="entry name" value="WHTH_transcript_rep_HrcA_IDD"/>
</dbReference>
<dbReference type="InterPro" id="IPR029016">
    <property type="entry name" value="GAF-like_dom_sf"/>
</dbReference>
<dbReference type="InterPro" id="IPR036390">
    <property type="entry name" value="WH_DNA-bd_sf"/>
</dbReference>
<dbReference type="STRING" id="1123500.GCA_000420365_00362"/>
<dbReference type="Gene3D" id="3.30.450.40">
    <property type="match status" value="1"/>
</dbReference>
<keyword evidence="3 5" id="KW-0346">Stress response</keyword>
<evidence type="ECO:0000256" key="3">
    <source>
        <dbReference type="ARBA" id="ARBA00023016"/>
    </source>
</evidence>
<dbReference type="FunCoup" id="A0A0R2FY30">
    <property type="interactions" value="151"/>
</dbReference>
<dbReference type="AlphaFoldDB" id="A0A0R2FY30"/>
<evidence type="ECO:0000259" key="6">
    <source>
        <dbReference type="Pfam" id="PF01628"/>
    </source>
</evidence>
<comment type="similarity">
    <text evidence="5">Belongs to the HrcA family.</text>
</comment>
<dbReference type="Gene3D" id="3.30.390.60">
    <property type="entry name" value="Heat-inducible transcription repressor hrca homolog, domain 3"/>
    <property type="match status" value="1"/>
</dbReference>
<keyword evidence="1 5" id="KW-0678">Repressor</keyword>
<keyword evidence="2 5" id="KW-0805">Transcription regulation</keyword>
<proteinExistence type="inferred from homology"/>
<dbReference type="InterPro" id="IPR005104">
    <property type="entry name" value="WHTH_HrcA_DNA-bd"/>
</dbReference>
<dbReference type="Proteomes" id="UP000051296">
    <property type="component" value="Unassembled WGS sequence"/>
</dbReference>
<dbReference type="EMBL" id="JQAX01000001">
    <property type="protein sequence ID" value="KRN33343.1"/>
    <property type="molecule type" value="Genomic_DNA"/>
</dbReference>
<evidence type="ECO:0000256" key="1">
    <source>
        <dbReference type="ARBA" id="ARBA00022491"/>
    </source>
</evidence>
<dbReference type="SUPFAM" id="SSF55781">
    <property type="entry name" value="GAF domain-like"/>
    <property type="match status" value="1"/>
</dbReference>
<evidence type="ECO:0000256" key="4">
    <source>
        <dbReference type="ARBA" id="ARBA00023163"/>
    </source>
</evidence>
<dbReference type="InterPro" id="IPR002571">
    <property type="entry name" value="HrcA"/>
</dbReference>
<protein>
    <recommendedName>
        <fullName evidence="5">Heat-inducible transcription repressor HrcA</fullName>
    </recommendedName>
</protein>